<dbReference type="AlphaFoldDB" id="A0A9W9SN86"/>
<reference evidence="1" key="1">
    <citation type="submission" date="2022-11" db="EMBL/GenBank/DDBJ databases">
        <authorList>
            <person name="Petersen C."/>
        </authorList>
    </citation>
    <scope>NUCLEOTIDE SEQUENCE</scope>
    <source>
        <strain evidence="1">IBT 29864</strain>
    </source>
</reference>
<evidence type="ECO:0000313" key="2">
    <source>
        <dbReference type="Proteomes" id="UP001147782"/>
    </source>
</evidence>
<proteinExistence type="predicted"/>
<accession>A0A9W9SN86</accession>
<dbReference type="RefSeq" id="XP_056558978.1">
    <property type="nucleotide sequence ID" value="XM_056696766.1"/>
</dbReference>
<evidence type="ECO:0000313" key="1">
    <source>
        <dbReference type="EMBL" id="KAJ5381407.1"/>
    </source>
</evidence>
<name>A0A9W9SN86_9EURO</name>
<organism evidence="1 2">
    <name type="scientific">Penicillium cataractarum</name>
    <dbReference type="NCBI Taxonomy" id="2100454"/>
    <lineage>
        <taxon>Eukaryota</taxon>
        <taxon>Fungi</taxon>
        <taxon>Dikarya</taxon>
        <taxon>Ascomycota</taxon>
        <taxon>Pezizomycotina</taxon>
        <taxon>Eurotiomycetes</taxon>
        <taxon>Eurotiomycetidae</taxon>
        <taxon>Eurotiales</taxon>
        <taxon>Aspergillaceae</taxon>
        <taxon>Penicillium</taxon>
    </lineage>
</organism>
<sequence length="61" mass="7062">MGVEHFQRYTCGRKLKGACCKYHSVEAWNSQEIVLDEEDRAVEYRDQELDGSASVAWNSKH</sequence>
<dbReference type="Proteomes" id="UP001147782">
    <property type="component" value="Unassembled WGS sequence"/>
</dbReference>
<keyword evidence="2" id="KW-1185">Reference proteome</keyword>
<dbReference type="EMBL" id="JAPZBS010000002">
    <property type="protein sequence ID" value="KAJ5381407.1"/>
    <property type="molecule type" value="Genomic_DNA"/>
</dbReference>
<reference evidence="1" key="2">
    <citation type="journal article" date="2023" name="IMA Fungus">
        <title>Comparative genomic study of the Penicillium genus elucidates a diverse pangenome and 15 lateral gene transfer events.</title>
        <authorList>
            <person name="Petersen C."/>
            <person name="Sorensen T."/>
            <person name="Nielsen M.R."/>
            <person name="Sondergaard T.E."/>
            <person name="Sorensen J.L."/>
            <person name="Fitzpatrick D.A."/>
            <person name="Frisvad J.C."/>
            <person name="Nielsen K.L."/>
        </authorList>
    </citation>
    <scope>NUCLEOTIDE SEQUENCE</scope>
    <source>
        <strain evidence="1">IBT 29864</strain>
    </source>
</reference>
<comment type="caution">
    <text evidence="1">The sequence shown here is derived from an EMBL/GenBank/DDBJ whole genome shotgun (WGS) entry which is preliminary data.</text>
</comment>
<protein>
    <submittedName>
        <fullName evidence="1">Uncharacterized protein</fullName>
    </submittedName>
</protein>
<dbReference type="GeneID" id="81435943"/>
<gene>
    <name evidence="1" type="ORF">N7496_003835</name>
</gene>